<gene>
    <name evidence="5" type="ORF">N783_00695</name>
</gene>
<dbReference type="GO" id="GO:0006355">
    <property type="term" value="P:regulation of DNA-templated transcription"/>
    <property type="evidence" value="ECO:0007669"/>
    <property type="project" value="InterPro"/>
</dbReference>
<dbReference type="Gene3D" id="1.10.10.10">
    <property type="entry name" value="Winged helix-like DNA-binding domain superfamily/Winged helix DNA-binding domain"/>
    <property type="match status" value="1"/>
</dbReference>
<name>A0A0A5GEZ5_9BACI</name>
<keyword evidence="6" id="KW-1185">Reference proteome</keyword>
<dbReference type="GO" id="GO:0003677">
    <property type="term" value="F:DNA binding"/>
    <property type="evidence" value="ECO:0007669"/>
    <property type="project" value="UniProtKB-KW"/>
</dbReference>
<proteinExistence type="predicted"/>
<dbReference type="PROSITE" id="PS50043">
    <property type="entry name" value="HTH_LUXR_2"/>
    <property type="match status" value="1"/>
</dbReference>
<dbReference type="SMART" id="SM00421">
    <property type="entry name" value="HTH_LUXR"/>
    <property type="match status" value="1"/>
</dbReference>
<evidence type="ECO:0000313" key="6">
    <source>
        <dbReference type="Proteomes" id="UP000030403"/>
    </source>
</evidence>
<dbReference type="PRINTS" id="PR00038">
    <property type="entry name" value="HTHLUXR"/>
</dbReference>
<dbReference type="EMBL" id="AVPF01000001">
    <property type="protein sequence ID" value="KGX91796.1"/>
    <property type="molecule type" value="Genomic_DNA"/>
</dbReference>
<evidence type="ECO:0000256" key="3">
    <source>
        <dbReference type="ARBA" id="ARBA00023163"/>
    </source>
</evidence>
<protein>
    <submittedName>
        <fullName evidence="5">Chemotaxis protein CheY</fullName>
    </submittedName>
</protein>
<keyword evidence="2" id="KW-0238">DNA-binding</keyword>
<evidence type="ECO:0000259" key="4">
    <source>
        <dbReference type="PROSITE" id="PS50043"/>
    </source>
</evidence>
<dbReference type="Proteomes" id="UP000030403">
    <property type="component" value="Unassembled WGS sequence"/>
</dbReference>
<dbReference type="eggNOG" id="COG2197">
    <property type="taxonomic scope" value="Bacteria"/>
</dbReference>
<organism evidence="5 6">
    <name type="scientific">Pontibacillus marinus BH030004 = DSM 16465</name>
    <dbReference type="NCBI Taxonomy" id="1385511"/>
    <lineage>
        <taxon>Bacteria</taxon>
        <taxon>Bacillati</taxon>
        <taxon>Bacillota</taxon>
        <taxon>Bacilli</taxon>
        <taxon>Bacillales</taxon>
        <taxon>Bacillaceae</taxon>
        <taxon>Pontibacillus</taxon>
    </lineage>
</organism>
<sequence>MKSEILKSVLAAYHSYLMVPVTLLNHKSEIVSTSSRAYASDCQLTLKNALEAYSIIDSVAAVQMPYSVPKNTQYLVTYGGYYDDQKCYVLAGPFYVSSPKTCENDISSLTVNQVKQSYQTIAELGDVIQRLNNDKSGSLFSYLSMLDLFYEIDQSQTVIDDNRLHQHLTSYLPNITFSGIAVKTNGAHTYKVTKFFANDQVDLCEYTFNLGEGFLGQSVVTMQPNMWENITHDLRTINLQAYGLYPKALYCYPLTIENGNVAVLFGGSTTNPLFSSETMFMLRQVFQFIERSIAYQRIDKNLSDVHTRLNVVNEIFAVISKIKDKSRILYVLTDATLTLVKGRFSAILTKPETDVQSFDMVSRGLQSDEVNKYKEDLINRYFQEEDSVKSDSNSTLKQTTWGDWVYESPLTSGNKVLGVLCVNIANKDHNGKHTEFLESISQIGGIAIDLINVEQSKKNADVVIECLFGAIEEFEPNQYEKMKKMLRGVKDFSEYLRLNQEEKLQCLKACKLSAYSLSFLENKGFNQSLIQIIGHYNELTKDMIPSKPSPLPSQILFVIHYYISNGEIPLFHKHLHEELKIKFSAFILQENEEDSEKITQALPQQKNISVEFDVIQVQFKLSKREIDVLELIIQGISNKEIAQTLYISEHTVKNHLSNIFRKLSVKDRSQAIAKCYHLSLNQDSE</sequence>
<evidence type="ECO:0000256" key="2">
    <source>
        <dbReference type="ARBA" id="ARBA00023125"/>
    </source>
</evidence>
<feature type="domain" description="HTH luxR-type" evidence="4">
    <location>
        <begin position="614"/>
        <end position="679"/>
    </location>
</feature>
<dbReference type="Pfam" id="PF00196">
    <property type="entry name" value="GerE"/>
    <property type="match status" value="1"/>
</dbReference>
<dbReference type="PANTHER" id="PTHR44688:SF16">
    <property type="entry name" value="DNA-BINDING TRANSCRIPTIONAL ACTIVATOR DEVR_DOSR"/>
    <property type="match status" value="1"/>
</dbReference>
<dbReference type="InterPro" id="IPR000792">
    <property type="entry name" value="Tscrpt_reg_LuxR_C"/>
</dbReference>
<dbReference type="SUPFAM" id="SSF55781">
    <property type="entry name" value="GAF domain-like"/>
    <property type="match status" value="1"/>
</dbReference>
<evidence type="ECO:0000256" key="1">
    <source>
        <dbReference type="ARBA" id="ARBA00023015"/>
    </source>
</evidence>
<evidence type="ECO:0000313" key="5">
    <source>
        <dbReference type="EMBL" id="KGX91796.1"/>
    </source>
</evidence>
<dbReference type="STRING" id="1385511.GCA_000425225_00117"/>
<dbReference type="InterPro" id="IPR036388">
    <property type="entry name" value="WH-like_DNA-bd_sf"/>
</dbReference>
<comment type="caution">
    <text evidence="5">The sequence shown here is derived from an EMBL/GenBank/DDBJ whole genome shotgun (WGS) entry which is preliminary data.</text>
</comment>
<dbReference type="InterPro" id="IPR016032">
    <property type="entry name" value="Sig_transdc_resp-reg_C-effctor"/>
</dbReference>
<dbReference type="PROSITE" id="PS00622">
    <property type="entry name" value="HTH_LUXR_1"/>
    <property type="match status" value="1"/>
</dbReference>
<dbReference type="PANTHER" id="PTHR44688">
    <property type="entry name" value="DNA-BINDING TRANSCRIPTIONAL ACTIVATOR DEVR_DOSR"/>
    <property type="match status" value="1"/>
</dbReference>
<dbReference type="AlphaFoldDB" id="A0A0A5GEZ5"/>
<dbReference type="SUPFAM" id="SSF46894">
    <property type="entry name" value="C-terminal effector domain of the bipartite response regulators"/>
    <property type="match status" value="1"/>
</dbReference>
<reference evidence="5 6" key="1">
    <citation type="submission" date="2013-08" db="EMBL/GenBank/DDBJ databases">
        <authorList>
            <person name="Huang J."/>
            <person name="Wang G."/>
        </authorList>
    </citation>
    <scope>NUCLEOTIDE SEQUENCE [LARGE SCALE GENOMIC DNA]</scope>
    <source>
        <strain evidence="5 6">BH030004</strain>
    </source>
</reference>
<keyword evidence="3" id="KW-0804">Transcription</keyword>
<accession>A0A0A5GEZ5</accession>
<keyword evidence="1" id="KW-0805">Transcription regulation</keyword>
<dbReference type="CDD" id="cd06170">
    <property type="entry name" value="LuxR_C_like"/>
    <property type="match status" value="1"/>
</dbReference>
<dbReference type="RefSeq" id="WP_027445200.1">
    <property type="nucleotide sequence ID" value="NZ_AULJ01000001.1"/>
</dbReference>